<reference evidence="3" key="1">
    <citation type="submission" date="2016-11" db="EMBL/GenBank/DDBJ databases">
        <authorList>
            <person name="Varghese N."/>
            <person name="Submissions S."/>
        </authorList>
    </citation>
    <scope>NUCLEOTIDE SEQUENCE [LARGE SCALE GENOMIC DNA]</scope>
    <source>
        <strain evidence="3">DSM 15292</strain>
    </source>
</reference>
<gene>
    <name evidence="2" type="ORF">SAMN05444394_2917</name>
</gene>
<dbReference type="Pfam" id="PF19578">
    <property type="entry name" value="DUF6090"/>
    <property type="match status" value="1"/>
</dbReference>
<keyword evidence="3" id="KW-1185">Reference proteome</keyword>
<keyword evidence="1" id="KW-0472">Membrane</keyword>
<feature type="transmembrane region" description="Helical" evidence="1">
    <location>
        <begin position="21"/>
        <end position="42"/>
    </location>
</feature>
<dbReference type="InterPro" id="IPR045749">
    <property type="entry name" value="DUF6090"/>
</dbReference>
<keyword evidence="1" id="KW-0812">Transmembrane</keyword>
<dbReference type="AlphaFoldDB" id="A0A1N6G2G4"/>
<evidence type="ECO:0000313" key="2">
    <source>
        <dbReference type="EMBL" id="SIO01708.1"/>
    </source>
</evidence>
<sequence length="244" mass="29553">MISIFRKIRQKLLQQNRITRYVTYAVGEIFLVTIGILIALSINTWNEDRKEKIYERKMLLELIEDMQLDTAFMHLQLRRIENFESSLVALEKPLLSWEELKDVDPQLFGGVYFIQNTKALETIKSGNIQIPFNDQLRKQINSHYHNSRFYLDLIIMEDKNFNEFRSIPIQKEFFKVERNEDSEIFDLKIFPIDFEKMKNSQEFKDFLLLRRSRVNRWNWAYRKVYDSTLENMKSIQEYLQQKAN</sequence>
<keyword evidence="1" id="KW-1133">Transmembrane helix</keyword>
<dbReference type="EMBL" id="FSRC01000002">
    <property type="protein sequence ID" value="SIO01708.1"/>
    <property type="molecule type" value="Genomic_DNA"/>
</dbReference>
<dbReference type="STRING" id="226505.SAMN05444394_2917"/>
<organism evidence="2 3">
    <name type="scientific">Algoriphagus halophilus</name>
    <dbReference type="NCBI Taxonomy" id="226505"/>
    <lineage>
        <taxon>Bacteria</taxon>
        <taxon>Pseudomonadati</taxon>
        <taxon>Bacteroidota</taxon>
        <taxon>Cytophagia</taxon>
        <taxon>Cytophagales</taxon>
        <taxon>Cyclobacteriaceae</taxon>
        <taxon>Algoriphagus</taxon>
    </lineage>
</organism>
<accession>A0A1N6G2G4</accession>
<evidence type="ECO:0000313" key="3">
    <source>
        <dbReference type="Proteomes" id="UP000185221"/>
    </source>
</evidence>
<dbReference type="OrthoDB" id="821805at2"/>
<dbReference type="RefSeq" id="WP_074225709.1">
    <property type="nucleotide sequence ID" value="NZ_FSRC01000002.1"/>
</dbReference>
<name>A0A1N6G2G4_9BACT</name>
<protein>
    <submittedName>
        <fullName evidence="2">Uncharacterized protein</fullName>
    </submittedName>
</protein>
<dbReference type="Proteomes" id="UP000185221">
    <property type="component" value="Unassembled WGS sequence"/>
</dbReference>
<proteinExistence type="predicted"/>
<evidence type="ECO:0000256" key="1">
    <source>
        <dbReference type="SAM" id="Phobius"/>
    </source>
</evidence>